<dbReference type="InterPro" id="IPR036047">
    <property type="entry name" value="F-box-like_dom_sf"/>
</dbReference>
<evidence type="ECO:0000313" key="1">
    <source>
        <dbReference type="EMBL" id="KAK1660054.1"/>
    </source>
</evidence>
<dbReference type="EMBL" id="JAHMHR010000053">
    <property type="protein sequence ID" value="KAK1660054.1"/>
    <property type="molecule type" value="Genomic_DNA"/>
</dbReference>
<sequence>MRGMVISDSLGRTCVVRADSLLAISRLSSNKIFFNILTTTPPCRFLLKDLDTRSRRISKMGARGLISNMDEKKLEVIKSHTLISPSRSYPTLQRLNHAAYPRQKRCVALKADNSSQVYLQQAICPNHQPASKHKMEKRITRDVEGSHSGLAIIDLPPELHLIILDFLDIVDGTCFGLASRYFYALHRRRHGRVHLDAGRPGPNGQEWAWRLAFPLSRFKPINIAMTTIAESQDETTCTLTYEHPISQPQPNPQPHFSCEKCGRELCELQRHLRKWFPQDHEYCRISGKYVRADSCREKQVFFCHRRSPKNHALCGKHHPR</sequence>
<name>A0AAJ0ABF5_9PEZI</name>
<gene>
    <name evidence="1" type="ORF">BDP55DRAFT_677639</name>
</gene>
<dbReference type="Proteomes" id="UP001224890">
    <property type="component" value="Unassembled WGS sequence"/>
</dbReference>
<proteinExistence type="predicted"/>
<accession>A0AAJ0ABF5</accession>
<dbReference type="RefSeq" id="XP_060424818.1">
    <property type="nucleotide sequence ID" value="XM_060575926.1"/>
</dbReference>
<dbReference type="GeneID" id="85460452"/>
<evidence type="ECO:0008006" key="3">
    <source>
        <dbReference type="Google" id="ProtNLM"/>
    </source>
</evidence>
<dbReference type="AlphaFoldDB" id="A0AAJ0ABF5"/>
<reference evidence="1" key="1">
    <citation type="submission" date="2021-06" db="EMBL/GenBank/DDBJ databases">
        <title>Comparative genomics, transcriptomics and evolutionary studies reveal genomic signatures of adaptation to plant cell wall in hemibiotrophic fungi.</title>
        <authorList>
            <consortium name="DOE Joint Genome Institute"/>
            <person name="Baroncelli R."/>
            <person name="Diaz J.F."/>
            <person name="Benocci T."/>
            <person name="Peng M."/>
            <person name="Battaglia E."/>
            <person name="Haridas S."/>
            <person name="Andreopoulos W."/>
            <person name="Labutti K."/>
            <person name="Pangilinan J."/>
            <person name="Floch G.L."/>
            <person name="Makela M.R."/>
            <person name="Henrissat B."/>
            <person name="Grigoriev I.V."/>
            <person name="Crouch J.A."/>
            <person name="De Vries R.P."/>
            <person name="Sukno S.A."/>
            <person name="Thon M.R."/>
        </authorList>
    </citation>
    <scope>NUCLEOTIDE SEQUENCE</scope>
    <source>
        <strain evidence="1">CBS 193.32</strain>
    </source>
</reference>
<organism evidence="1 2">
    <name type="scientific">Colletotrichum godetiae</name>
    <dbReference type="NCBI Taxonomy" id="1209918"/>
    <lineage>
        <taxon>Eukaryota</taxon>
        <taxon>Fungi</taxon>
        <taxon>Dikarya</taxon>
        <taxon>Ascomycota</taxon>
        <taxon>Pezizomycotina</taxon>
        <taxon>Sordariomycetes</taxon>
        <taxon>Hypocreomycetidae</taxon>
        <taxon>Glomerellales</taxon>
        <taxon>Glomerellaceae</taxon>
        <taxon>Colletotrichum</taxon>
        <taxon>Colletotrichum acutatum species complex</taxon>
    </lineage>
</organism>
<comment type="caution">
    <text evidence="1">The sequence shown here is derived from an EMBL/GenBank/DDBJ whole genome shotgun (WGS) entry which is preliminary data.</text>
</comment>
<keyword evidence="2" id="KW-1185">Reference proteome</keyword>
<evidence type="ECO:0000313" key="2">
    <source>
        <dbReference type="Proteomes" id="UP001224890"/>
    </source>
</evidence>
<dbReference type="SUPFAM" id="SSF81383">
    <property type="entry name" value="F-box domain"/>
    <property type="match status" value="1"/>
</dbReference>
<protein>
    <recommendedName>
        <fullName evidence="3">F-box domain-containing protein</fullName>
    </recommendedName>
</protein>